<organism evidence="3 4">
    <name type="scientific">Nonlabens marinus S1-08</name>
    <dbReference type="NCBI Taxonomy" id="1454201"/>
    <lineage>
        <taxon>Bacteria</taxon>
        <taxon>Pseudomonadati</taxon>
        <taxon>Bacteroidota</taxon>
        <taxon>Flavobacteriia</taxon>
        <taxon>Flavobacteriales</taxon>
        <taxon>Flavobacteriaceae</taxon>
        <taxon>Nonlabens</taxon>
    </lineage>
</organism>
<accession>W8VPS1</accession>
<dbReference type="EMBL" id="AP014548">
    <property type="protein sequence ID" value="BAO54650.1"/>
    <property type="molecule type" value="Genomic_DNA"/>
</dbReference>
<reference evidence="3 4" key="1">
    <citation type="journal article" date="2014" name="Proc. Natl. Acad. Sci. U.S.A.">
        <title>Functional characterization of flavobacteria rhodopsins reveals a unique class of light-driven chloride pump in bacteria.</title>
        <authorList>
            <person name="Yoshizawa S."/>
            <person name="Kumagai Y."/>
            <person name="Kim H."/>
            <person name="Ogura Y."/>
            <person name="Hayashi T."/>
            <person name="Iwasaki W."/>
            <person name="DeLong E.F."/>
            <person name="Kogure K."/>
        </authorList>
    </citation>
    <scope>NUCLEOTIDE SEQUENCE [LARGE SCALE GENOMIC DNA]</scope>
    <source>
        <strain evidence="3 4">S1-08</strain>
    </source>
</reference>
<sequence length="163" mass="17612">MKYLLLLALLFLCNLISAQDAVLTATNSSSSEIREFQENRSIRVVTNDGERYNGRWTAVSADSISIDSLTLALTDLKKIKAHPKLFMALQSTAFVFVGTVSGLVGIALTGFAPIVGIPILGGSIAIIYAGITGMNIFKGYKTKDGWEYSITISKNTSNPTSWN</sequence>
<evidence type="ECO:0000313" key="4">
    <source>
        <dbReference type="Proteomes" id="UP000031760"/>
    </source>
</evidence>
<gene>
    <name evidence="3" type="ORF">NMS_0641</name>
</gene>
<keyword evidence="4" id="KW-1185">Reference proteome</keyword>
<dbReference type="STRING" id="1454201.NMS_0641"/>
<dbReference type="RefSeq" id="WP_052476678.1">
    <property type="nucleotide sequence ID" value="NZ_AP014548.1"/>
</dbReference>
<keyword evidence="2" id="KW-0732">Signal</keyword>
<feature type="signal peptide" evidence="2">
    <location>
        <begin position="1"/>
        <end position="18"/>
    </location>
</feature>
<proteinExistence type="predicted"/>
<feature type="transmembrane region" description="Helical" evidence="1">
    <location>
        <begin position="85"/>
        <end position="108"/>
    </location>
</feature>
<dbReference type="HOGENOM" id="CLU_1702444_0_0_10"/>
<dbReference type="OrthoDB" id="1358461at2"/>
<protein>
    <submittedName>
        <fullName evidence="3">Uncharacterized protein</fullName>
    </submittedName>
</protein>
<evidence type="ECO:0000313" key="3">
    <source>
        <dbReference type="EMBL" id="BAO54650.1"/>
    </source>
</evidence>
<dbReference type="AlphaFoldDB" id="W8VPS1"/>
<evidence type="ECO:0000256" key="2">
    <source>
        <dbReference type="SAM" id="SignalP"/>
    </source>
</evidence>
<feature type="transmembrane region" description="Helical" evidence="1">
    <location>
        <begin position="114"/>
        <end position="137"/>
    </location>
</feature>
<keyword evidence="1" id="KW-1133">Transmembrane helix</keyword>
<feature type="chain" id="PRO_5004915947" evidence="2">
    <location>
        <begin position="19"/>
        <end position="163"/>
    </location>
</feature>
<name>W8VPS1_9FLAO</name>
<dbReference type="Proteomes" id="UP000031760">
    <property type="component" value="Chromosome"/>
</dbReference>
<evidence type="ECO:0000256" key="1">
    <source>
        <dbReference type="SAM" id="Phobius"/>
    </source>
</evidence>
<keyword evidence="1" id="KW-0472">Membrane</keyword>
<dbReference type="KEGG" id="nmf:NMS_0641"/>
<keyword evidence="1" id="KW-0812">Transmembrane</keyword>